<dbReference type="EMBL" id="JAUEPO010000002">
    <property type="protein sequence ID" value="KAK3332932.1"/>
    <property type="molecule type" value="Genomic_DNA"/>
</dbReference>
<feature type="compositionally biased region" description="Basic and acidic residues" evidence="1">
    <location>
        <begin position="38"/>
        <end position="56"/>
    </location>
</feature>
<protein>
    <recommendedName>
        <fullName evidence="2">DUF7924 domain-containing protein</fullName>
    </recommendedName>
</protein>
<feature type="region of interest" description="Disordered" evidence="1">
    <location>
        <begin position="338"/>
        <end position="393"/>
    </location>
</feature>
<sequence length="393" mass="43955">MGKSRWPQVLPDASIEPAIGSTIKTNIDPVAFWAGEGRWPKEEDWPEEASRSDSSLDRLPLARKKPPSTLSSMTPSDPEPREEKRAPYRDQRYETLLAIKGSFVGGAPSGPAVASQTLLRSLLKKTPPVPSDTLFRDDVFETTCQRIQSKNEARIIQDIGRLIVPSAESLATFGAAHLDILIESVDELWDNSIPFTSNCPQPQPDYSVGFTRDAFTKDQLDKLAPFIGDFTGGDYMTLAVRGIVELFRTCKREDELNRKILAFSVSHDDRSVQIYGHYPVIAGKDTNFTDLEGRDKWAAYRFTRNVYDMWMPEHFKEICSAIDQLPTELDFDVPQLSEAVSRPEERGSSQPESSVNAAAAAAEAEAEARRQAVTPDTSFTRAEKRRRGRELVD</sequence>
<dbReference type="Proteomes" id="UP001286456">
    <property type="component" value="Unassembled WGS sequence"/>
</dbReference>
<name>A0AAE0IXB5_9PEZI</name>
<feature type="region of interest" description="Disordered" evidence="1">
    <location>
        <begin position="38"/>
        <end position="89"/>
    </location>
</feature>
<dbReference type="AlphaFoldDB" id="A0AAE0IXB5"/>
<reference evidence="3" key="1">
    <citation type="journal article" date="2023" name="Mol. Phylogenet. Evol.">
        <title>Genome-scale phylogeny and comparative genomics of the fungal order Sordariales.</title>
        <authorList>
            <person name="Hensen N."/>
            <person name="Bonometti L."/>
            <person name="Westerberg I."/>
            <person name="Brannstrom I.O."/>
            <person name="Guillou S."/>
            <person name="Cros-Aarteil S."/>
            <person name="Calhoun S."/>
            <person name="Haridas S."/>
            <person name="Kuo A."/>
            <person name="Mondo S."/>
            <person name="Pangilinan J."/>
            <person name="Riley R."/>
            <person name="LaButti K."/>
            <person name="Andreopoulos B."/>
            <person name="Lipzen A."/>
            <person name="Chen C."/>
            <person name="Yan M."/>
            <person name="Daum C."/>
            <person name="Ng V."/>
            <person name="Clum A."/>
            <person name="Steindorff A."/>
            <person name="Ohm R.A."/>
            <person name="Martin F."/>
            <person name="Silar P."/>
            <person name="Natvig D.O."/>
            <person name="Lalanne C."/>
            <person name="Gautier V."/>
            <person name="Ament-Velasquez S.L."/>
            <person name="Kruys A."/>
            <person name="Hutchinson M.I."/>
            <person name="Powell A.J."/>
            <person name="Barry K."/>
            <person name="Miller A.N."/>
            <person name="Grigoriev I.V."/>
            <person name="Debuchy R."/>
            <person name="Gladieux P."/>
            <person name="Hiltunen Thoren M."/>
            <person name="Johannesson H."/>
        </authorList>
    </citation>
    <scope>NUCLEOTIDE SEQUENCE</scope>
    <source>
        <strain evidence="3">SMH4131-1</strain>
    </source>
</reference>
<organism evidence="3 4">
    <name type="scientific">Cercophora scortea</name>
    <dbReference type="NCBI Taxonomy" id="314031"/>
    <lineage>
        <taxon>Eukaryota</taxon>
        <taxon>Fungi</taxon>
        <taxon>Dikarya</taxon>
        <taxon>Ascomycota</taxon>
        <taxon>Pezizomycotina</taxon>
        <taxon>Sordariomycetes</taxon>
        <taxon>Sordariomycetidae</taxon>
        <taxon>Sordariales</taxon>
        <taxon>Lasiosphaeriaceae</taxon>
        <taxon>Cercophora</taxon>
    </lineage>
</organism>
<evidence type="ECO:0000259" key="2">
    <source>
        <dbReference type="Pfam" id="PF25545"/>
    </source>
</evidence>
<dbReference type="PANTHER" id="PTHR42470">
    <property type="entry name" value="VAST DOMAIN-CONTAINING PROTEIN"/>
    <property type="match status" value="1"/>
</dbReference>
<keyword evidence="4" id="KW-1185">Reference proteome</keyword>
<dbReference type="Pfam" id="PF25545">
    <property type="entry name" value="DUF7924"/>
    <property type="match status" value="2"/>
</dbReference>
<evidence type="ECO:0000256" key="1">
    <source>
        <dbReference type="SAM" id="MobiDB-lite"/>
    </source>
</evidence>
<feature type="compositionally biased region" description="Basic residues" evidence="1">
    <location>
        <begin position="383"/>
        <end position="393"/>
    </location>
</feature>
<proteinExistence type="predicted"/>
<accession>A0AAE0IXB5</accession>
<evidence type="ECO:0000313" key="4">
    <source>
        <dbReference type="Proteomes" id="UP001286456"/>
    </source>
</evidence>
<comment type="caution">
    <text evidence="3">The sequence shown here is derived from an EMBL/GenBank/DDBJ whole genome shotgun (WGS) entry which is preliminary data.</text>
</comment>
<evidence type="ECO:0000313" key="3">
    <source>
        <dbReference type="EMBL" id="KAK3332932.1"/>
    </source>
</evidence>
<feature type="domain" description="DUF7924" evidence="2">
    <location>
        <begin position="140"/>
        <end position="232"/>
    </location>
</feature>
<dbReference type="PANTHER" id="PTHR42470:SF2">
    <property type="match status" value="1"/>
</dbReference>
<feature type="compositionally biased region" description="Basic and acidic residues" evidence="1">
    <location>
        <begin position="78"/>
        <end position="89"/>
    </location>
</feature>
<feature type="domain" description="DUF7924" evidence="2">
    <location>
        <begin position="236"/>
        <end position="322"/>
    </location>
</feature>
<dbReference type="InterPro" id="IPR057684">
    <property type="entry name" value="DUF7924"/>
</dbReference>
<reference evidence="3" key="2">
    <citation type="submission" date="2023-06" db="EMBL/GenBank/DDBJ databases">
        <authorList>
            <consortium name="Lawrence Berkeley National Laboratory"/>
            <person name="Haridas S."/>
            <person name="Hensen N."/>
            <person name="Bonometti L."/>
            <person name="Westerberg I."/>
            <person name="Brannstrom I.O."/>
            <person name="Guillou S."/>
            <person name="Cros-Aarteil S."/>
            <person name="Calhoun S."/>
            <person name="Kuo A."/>
            <person name="Mondo S."/>
            <person name="Pangilinan J."/>
            <person name="Riley R."/>
            <person name="Labutti K."/>
            <person name="Andreopoulos B."/>
            <person name="Lipzen A."/>
            <person name="Chen C."/>
            <person name="Yanf M."/>
            <person name="Daum C."/>
            <person name="Ng V."/>
            <person name="Clum A."/>
            <person name="Steindorff A."/>
            <person name="Ohm R."/>
            <person name="Martin F."/>
            <person name="Silar P."/>
            <person name="Natvig D."/>
            <person name="Lalanne C."/>
            <person name="Gautier V."/>
            <person name="Ament-Velasquez S.L."/>
            <person name="Kruys A."/>
            <person name="Hutchinson M.I."/>
            <person name="Powell A.J."/>
            <person name="Barry K."/>
            <person name="Miller A.N."/>
            <person name="Grigoriev I.V."/>
            <person name="Debuchy R."/>
            <person name="Gladieux P."/>
            <person name="Thoren M.H."/>
            <person name="Johannesson H."/>
        </authorList>
    </citation>
    <scope>NUCLEOTIDE SEQUENCE</scope>
    <source>
        <strain evidence="3">SMH4131-1</strain>
    </source>
</reference>
<gene>
    <name evidence="3" type="ORF">B0T19DRAFT_490755</name>
</gene>